<dbReference type="Proteomes" id="UP000291981">
    <property type="component" value="Unassembled WGS sequence"/>
</dbReference>
<proteinExistence type="predicted"/>
<gene>
    <name evidence="1" type="ORF">EW142_09830</name>
</gene>
<dbReference type="OrthoDB" id="8445243at2"/>
<dbReference type="SUPFAM" id="SSF54427">
    <property type="entry name" value="NTF2-like"/>
    <property type="match status" value="1"/>
</dbReference>
<dbReference type="InterPro" id="IPR032710">
    <property type="entry name" value="NTF2-like_dom_sf"/>
</dbReference>
<organism evidence="1 2">
    <name type="scientific">Flagellimonas allohymeniacidonis</name>
    <dbReference type="NCBI Taxonomy" id="2517819"/>
    <lineage>
        <taxon>Bacteria</taxon>
        <taxon>Pseudomonadati</taxon>
        <taxon>Bacteroidota</taxon>
        <taxon>Flavobacteriia</taxon>
        <taxon>Flavobacteriales</taxon>
        <taxon>Flavobacteriaceae</taxon>
        <taxon>Flagellimonas</taxon>
    </lineage>
</organism>
<sequence>MYQNEIAAIEQLIANYFNGIFKGDVTLLGSCFQEDVTIYGDIEGNEYKKSVSSYLDGVKNRKSPRELNEEFAMNIIGVDVMGKIAMAKLHVPMLGYNYYDYLSLWKIDDTWKIVNKVFTHVT</sequence>
<protein>
    <submittedName>
        <fullName evidence="1">Nuclear transport factor 2 family protein</fullName>
    </submittedName>
</protein>
<name>A0A4Q8QF98_9FLAO</name>
<dbReference type="RefSeq" id="WP_130613391.1">
    <property type="nucleotide sequence ID" value="NZ_SGIU01000002.1"/>
</dbReference>
<evidence type="ECO:0000313" key="1">
    <source>
        <dbReference type="EMBL" id="TAI46989.1"/>
    </source>
</evidence>
<comment type="caution">
    <text evidence="1">The sequence shown here is derived from an EMBL/GenBank/DDBJ whole genome shotgun (WGS) entry which is preliminary data.</text>
</comment>
<dbReference type="EMBL" id="SGIU01000002">
    <property type="protein sequence ID" value="TAI46989.1"/>
    <property type="molecule type" value="Genomic_DNA"/>
</dbReference>
<dbReference type="Gene3D" id="3.10.450.50">
    <property type="match status" value="1"/>
</dbReference>
<reference evidence="1 2" key="1">
    <citation type="submission" date="2019-02" db="EMBL/GenBank/DDBJ databases">
        <title>Draft genome sequence of Muricauda sp. 176CP4-71.</title>
        <authorList>
            <person name="Park J.-S."/>
        </authorList>
    </citation>
    <scope>NUCLEOTIDE SEQUENCE [LARGE SCALE GENOMIC DNA]</scope>
    <source>
        <strain evidence="1 2">176CP4-71</strain>
    </source>
</reference>
<dbReference type="AlphaFoldDB" id="A0A4Q8QF98"/>
<keyword evidence="2" id="KW-1185">Reference proteome</keyword>
<accession>A0A4Q8QF98</accession>
<dbReference type="Pfam" id="PF12893">
    <property type="entry name" value="Lumazine_bd_2"/>
    <property type="match status" value="1"/>
</dbReference>
<evidence type="ECO:0000313" key="2">
    <source>
        <dbReference type="Proteomes" id="UP000291981"/>
    </source>
</evidence>
<dbReference type="InterPro" id="IPR039437">
    <property type="entry name" value="FrzH/put_lumazine-bd"/>
</dbReference>